<sequence>MVRHLLMLTAALLFCAPVSAKQIQRQLGDFAFKLSTQGSRSMAQGLISPSAVGAFHGGVDVSHSSGLYMGQFAPSLGLSPNSTLKLDSYFGYKRRFDESLGFEAGLIHYSQPNLSNSESYALYGGFSTLDSRFAGAWRNDPDNRTGTLFVDVGRLPLFEMDLTLKVAHHRLGTPFTIGDGSQVDHFNDWSVALSRPWLGVDLDLIYSSSDLQGAGCVVYAGMNNYCESMLMLKAQRSFF</sequence>
<evidence type="ECO:0000313" key="2">
    <source>
        <dbReference type="EMBL" id="TLP65518.1"/>
    </source>
</evidence>
<accession>A0A5R8ZIC5</accession>
<name>A0A5R8ZIC5_9PSED</name>
<feature type="signal peptide" evidence="1">
    <location>
        <begin position="1"/>
        <end position="20"/>
    </location>
</feature>
<keyword evidence="3" id="KW-1185">Reference proteome</keyword>
<reference evidence="2 3" key="1">
    <citation type="submission" date="2019-05" db="EMBL/GenBank/DDBJ databases">
        <title>Pseudomonas sp. SC006 isolated from lettuce that can produce HBGAs.</title>
        <authorList>
            <person name="Wang D."/>
            <person name="Liao N."/>
            <person name="Liu D."/>
            <person name="Zhang Z."/>
            <person name="Zou S."/>
        </authorList>
    </citation>
    <scope>NUCLEOTIDE SEQUENCE [LARGE SCALE GENOMIC DNA]</scope>
    <source>
        <strain evidence="2 3">SC006</strain>
    </source>
</reference>
<dbReference type="NCBIfam" id="TIGR02001">
    <property type="entry name" value="gcw_chp"/>
    <property type="match status" value="1"/>
</dbReference>
<dbReference type="AlphaFoldDB" id="A0A5R8ZIC5"/>
<gene>
    <name evidence="2" type="ORF">FEM01_00070</name>
</gene>
<dbReference type="Proteomes" id="UP000309819">
    <property type="component" value="Unassembled WGS sequence"/>
</dbReference>
<dbReference type="Pfam" id="PF09694">
    <property type="entry name" value="Gcw_chp"/>
    <property type="match status" value="1"/>
</dbReference>
<dbReference type="RefSeq" id="WP_138218142.1">
    <property type="nucleotide sequence ID" value="NZ_VAUO01000001.1"/>
</dbReference>
<comment type="caution">
    <text evidence="2">The sequence shown here is derived from an EMBL/GenBank/DDBJ whole genome shotgun (WGS) entry which is preliminary data.</text>
</comment>
<organism evidence="2 3">
    <name type="scientific">Pseudomonas mosselii</name>
    <dbReference type="NCBI Taxonomy" id="78327"/>
    <lineage>
        <taxon>Bacteria</taxon>
        <taxon>Pseudomonadati</taxon>
        <taxon>Pseudomonadota</taxon>
        <taxon>Gammaproteobacteria</taxon>
        <taxon>Pseudomonadales</taxon>
        <taxon>Pseudomonadaceae</taxon>
        <taxon>Pseudomonas</taxon>
    </lineage>
</organism>
<evidence type="ECO:0000256" key="1">
    <source>
        <dbReference type="SAM" id="SignalP"/>
    </source>
</evidence>
<proteinExistence type="predicted"/>
<evidence type="ECO:0008006" key="4">
    <source>
        <dbReference type="Google" id="ProtNLM"/>
    </source>
</evidence>
<dbReference type="EMBL" id="VAUO01000001">
    <property type="protein sequence ID" value="TLP65518.1"/>
    <property type="molecule type" value="Genomic_DNA"/>
</dbReference>
<feature type="chain" id="PRO_5024307010" description="Lipoprotein" evidence="1">
    <location>
        <begin position="21"/>
        <end position="239"/>
    </location>
</feature>
<dbReference type="InterPro" id="IPR010239">
    <property type="entry name" value="CHP02001"/>
</dbReference>
<protein>
    <recommendedName>
        <fullName evidence="4">Lipoprotein</fullName>
    </recommendedName>
</protein>
<dbReference type="OrthoDB" id="9793561at2"/>
<evidence type="ECO:0000313" key="3">
    <source>
        <dbReference type="Proteomes" id="UP000309819"/>
    </source>
</evidence>
<keyword evidence="1" id="KW-0732">Signal</keyword>